<dbReference type="InterPro" id="IPR001841">
    <property type="entry name" value="Znf_RING"/>
</dbReference>
<gene>
    <name evidence="3" type="ORF">BP5553_03888</name>
</gene>
<name>A0A370TVP9_9HELO</name>
<comment type="caution">
    <text evidence="3">The sequence shown here is derived from an EMBL/GenBank/DDBJ whole genome shotgun (WGS) entry which is preliminary data.</text>
</comment>
<dbReference type="Gene3D" id="3.30.40.10">
    <property type="entry name" value="Zinc/RING finger domain, C3HC4 (zinc finger)"/>
    <property type="match status" value="1"/>
</dbReference>
<accession>A0A370TVP9</accession>
<dbReference type="GO" id="GO:0008270">
    <property type="term" value="F:zinc ion binding"/>
    <property type="evidence" value="ECO:0007669"/>
    <property type="project" value="UniProtKB-KW"/>
</dbReference>
<dbReference type="Pfam" id="PF13639">
    <property type="entry name" value="zf-RING_2"/>
    <property type="match status" value="1"/>
</dbReference>
<reference evidence="3 4" key="1">
    <citation type="journal article" date="2018" name="IMA Fungus">
        <title>IMA Genome-F 9: Draft genome sequence of Annulohypoxylon stygium, Aspergillus mulundensis, Berkeleyomyces basicola (syn. Thielaviopsis basicola), Ceratocystis smalleyi, two Cercospora beticola strains, Coleophoma cylindrospora, Fusarium fracticaudum, Phialophora cf. hyalina, and Morchella septimelata.</title>
        <authorList>
            <person name="Wingfield B.D."/>
            <person name="Bills G.F."/>
            <person name="Dong Y."/>
            <person name="Huang W."/>
            <person name="Nel W.J."/>
            <person name="Swalarsk-Parry B.S."/>
            <person name="Vaghefi N."/>
            <person name="Wilken P.M."/>
            <person name="An Z."/>
            <person name="de Beer Z.W."/>
            <person name="De Vos L."/>
            <person name="Chen L."/>
            <person name="Duong T.A."/>
            <person name="Gao Y."/>
            <person name="Hammerbacher A."/>
            <person name="Kikkert J.R."/>
            <person name="Li Y."/>
            <person name="Li H."/>
            <person name="Li K."/>
            <person name="Li Q."/>
            <person name="Liu X."/>
            <person name="Ma X."/>
            <person name="Naidoo K."/>
            <person name="Pethybridge S.J."/>
            <person name="Sun J."/>
            <person name="Steenkamp E.T."/>
            <person name="van der Nest M.A."/>
            <person name="van Wyk S."/>
            <person name="Wingfield M.J."/>
            <person name="Xiong C."/>
            <person name="Yue Q."/>
            <person name="Zhang X."/>
        </authorList>
    </citation>
    <scope>NUCLEOTIDE SEQUENCE [LARGE SCALE GENOMIC DNA]</scope>
    <source>
        <strain evidence="3 4">BP 5553</strain>
    </source>
</reference>
<keyword evidence="1" id="KW-0863">Zinc-finger</keyword>
<keyword evidence="1" id="KW-0479">Metal-binding</keyword>
<evidence type="ECO:0000259" key="2">
    <source>
        <dbReference type="PROSITE" id="PS50089"/>
    </source>
</evidence>
<organism evidence="3 4">
    <name type="scientific">Venustampulla echinocandica</name>
    <dbReference type="NCBI Taxonomy" id="2656787"/>
    <lineage>
        <taxon>Eukaryota</taxon>
        <taxon>Fungi</taxon>
        <taxon>Dikarya</taxon>
        <taxon>Ascomycota</taxon>
        <taxon>Pezizomycotina</taxon>
        <taxon>Leotiomycetes</taxon>
        <taxon>Helotiales</taxon>
        <taxon>Pleuroascaceae</taxon>
        <taxon>Venustampulla</taxon>
    </lineage>
</organism>
<dbReference type="RefSeq" id="XP_031872204.1">
    <property type="nucleotide sequence ID" value="XM_032012511.1"/>
</dbReference>
<proteinExistence type="predicted"/>
<dbReference type="OrthoDB" id="8062037at2759"/>
<dbReference type="Proteomes" id="UP000254866">
    <property type="component" value="Unassembled WGS sequence"/>
</dbReference>
<feature type="domain" description="RING-type" evidence="2">
    <location>
        <begin position="243"/>
        <end position="297"/>
    </location>
</feature>
<protein>
    <recommendedName>
        <fullName evidence="2">RING-type domain-containing protein</fullName>
    </recommendedName>
</protein>
<sequence length="351" mass="40065">MSEIFELDLAAEEIWDLHTTWHNLHEDEQPDSKLMEGFMDRVGVRLEVIGTPLSETLPPKTAAFAKYWSPQASDGRPLCQGLTAFARERSQAWLISQNKVPSYDRFTPAEEPVVAMFGTGVASIMKDVIKRWADAMGSKLGEDQRLRPIKPMEQGNLIMKYITDFQQAYELMYGKIEDSRSILGEPRDEIPHIRSTGHGAKLLLGLMMTDRLRVFCRLRTLERMEIGFRELEVKDLEQDSRKCPICQDEIGVQDVDGSKESPIVLVICCGQIIGEACLKRWLLDRYDETRDSCPICRFEFPKSFLNKLLGEDWYDEWDFPDEGLDADDYEIINLISPSPNPPSSPSPEAQP</sequence>
<dbReference type="InterPro" id="IPR013083">
    <property type="entry name" value="Znf_RING/FYVE/PHD"/>
</dbReference>
<keyword evidence="1" id="KW-0862">Zinc</keyword>
<dbReference type="AlphaFoldDB" id="A0A370TVP9"/>
<dbReference type="SUPFAM" id="SSF57850">
    <property type="entry name" value="RING/U-box"/>
    <property type="match status" value="1"/>
</dbReference>
<dbReference type="PROSITE" id="PS50089">
    <property type="entry name" value="ZF_RING_2"/>
    <property type="match status" value="1"/>
</dbReference>
<dbReference type="EMBL" id="NPIC01000002">
    <property type="protein sequence ID" value="RDL39548.1"/>
    <property type="molecule type" value="Genomic_DNA"/>
</dbReference>
<keyword evidence="4" id="KW-1185">Reference proteome</keyword>
<evidence type="ECO:0000313" key="4">
    <source>
        <dbReference type="Proteomes" id="UP000254866"/>
    </source>
</evidence>
<evidence type="ECO:0000313" key="3">
    <source>
        <dbReference type="EMBL" id="RDL39548.1"/>
    </source>
</evidence>
<dbReference type="GeneID" id="43596737"/>
<evidence type="ECO:0000256" key="1">
    <source>
        <dbReference type="PROSITE-ProRule" id="PRU00175"/>
    </source>
</evidence>